<dbReference type="InterPro" id="IPR036271">
    <property type="entry name" value="Tet_transcr_reg_TetR-rel_C_sf"/>
</dbReference>
<evidence type="ECO:0000256" key="4">
    <source>
        <dbReference type="PROSITE-ProRule" id="PRU00335"/>
    </source>
</evidence>
<keyword evidence="2 4" id="KW-0238">DNA-binding</keyword>
<name>A0AAD1M400_9MYCO</name>
<keyword evidence="1" id="KW-0805">Transcription regulation</keyword>
<dbReference type="GO" id="GO:0003700">
    <property type="term" value="F:DNA-binding transcription factor activity"/>
    <property type="evidence" value="ECO:0007669"/>
    <property type="project" value="TreeGrafter"/>
</dbReference>
<feature type="DNA-binding region" description="H-T-H motif" evidence="4">
    <location>
        <begin position="38"/>
        <end position="57"/>
    </location>
</feature>
<evidence type="ECO:0000256" key="2">
    <source>
        <dbReference type="ARBA" id="ARBA00023125"/>
    </source>
</evidence>
<dbReference type="PANTHER" id="PTHR30055">
    <property type="entry name" value="HTH-TYPE TRANSCRIPTIONAL REGULATOR RUTR"/>
    <property type="match status" value="1"/>
</dbReference>
<dbReference type="SUPFAM" id="SSF46689">
    <property type="entry name" value="Homeodomain-like"/>
    <property type="match status" value="1"/>
</dbReference>
<evidence type="ECO:0000256" key="1">
    <source>
        <dbReference type="ARBA" id="ARBA00023015"/>
    </source>
</evidence>
<sequence>MATSPGPVEVNDEDLHTRDQILEAALLCFAQLGIQRTSIQDVANMARVARGTVYRYFEDRKVLVEAAIRLGGQKYYRTVAAAMADKQSLAEQLGAMAEAQALILLEHRTRNRLMADDAEFMRHMFSDGDSVVRRSTEFLKPYVREAQERGEVGPRVDIDEASEWLARMMHSLSTVNGAQSFDMTQPDTVGRFVETFAVNGLR</sequence>
<reference evidence="6 7" key="1">
    <citation type="journal article" date="2019" name="Emerg. Microbes Infect.">
        <title>Comprehensive subspecies identification of 175 nontuberculous mycobacteria species based on 7547 genomic profiles.</title>
        <authorList>
            <person name="Matsumoto Y."/>
            <person name="Kinjo T."/>
            <person name="Motooka D."/>
            <person name="Nabeya D."/>
            <person name="Jung N."/>
            <person name="Uechi K."/>
            <person name="Horii T."/>
            <person name="Iida T."/>
            <person name="Fujita J."/>
            <person name="Nakamura S."/>
        </authorList>
    </citation>
    <scope>NUCLEOTIDE SEQUENCE [LARGE SCALE GENOMIC DNA]</scope>
    <source>
        <strain evidence="6 7">JCM 6375</strain>
    </source>
</reference>
<accession>A0AAD1M400</accession>
<protein>
    <submittedName>
        <fullName evidence="6">Transcriptional regulator, TetR family protein</fullName>
    </submittedName>
</protein>
<dbReference type="KEGG" id="mmor:MMOR_05040"/>
<dbReference type="InterPro" id="IPR001647">
    <property type="entry name" value="HTH_TetR"/>
</dbReference>
<dbReference type="Pfam" id="PF00440">
    <property type="entry name" value="TetR_N"/>
    <property type="match status" value="1"/>
</dbReference>
<dbReference type="Proteomes" id="UP000466681">
    <property type="component" value="Chromosome"/>
</dbReference>
<keyword evidence="3" id="KW-0804">Transcription</keyword>
<dbReference type="EMBL" id="AP022560">
    <property type="protein sequence ID" value="BBW99567.1"/>
    <property type="molecule type" value="Genomic_DNA"/>
</dbReference>
<dbReference type="PROSITE" id="PS50977">
    <property type="entry name" value="HTH_TETR_2"/>
    <property type="match status" value="1"/>
</dbReference>
<evidence type="ECO:0000313" key="6">
    <source>
        <dbReference type="EMBL" id="BBW99567.1"/>
    </source>
</evidence>
<feature type="domain" description="HTH tetR-type" evidence="5">
    <location>
        <begin position="15"/>
        <end position="75"/>
    </location>
</feature>
<dbReference type="GO" id="GO:0000976">
    <property type="term" value="F:transcription cis-regulatory region binding"/>
    <property type="evidence" value="ECO:0007669"/>
    <property type="project" value="TreeGrafter"/>
</dbReference>
<dbReference type="RefSeq" id="WP_083157497.1">
    <property type="nucleotide sequence ID" value="NZ_AP022560.1"/>
</dbReference>
<gene>
    <name evidence="6" type="ORF">MMOR_05040</name>
</gene>
<dbReference type="PRINTS" id="PR00455">
    <property type="entry name" value="HTHTETR"/>
</dbReference>
<dbReference type="PANTHER" id="PTHR30055:SF234">
    <property type="entry name" value="HTH-TYPE TRANSCRIPTIONAL REGULATOR BETI"/>
    <property type="match status" value="1"/>
</dbReference>
<dbReference type="SUPFAM" id="SSF48498">
    <property type="entry name" value="Tetracyclin repressor-like, C-terminal domain"/>
    <property type="match status" value="1"/>
</dbReference>
<dbReference type="InterPro" id="IPR009057">
    <property type="entry name" value="Homeodomain-like_sf"/>
</dbReference>
<evidence type="ECO:0000259" key="5">
    <source>
        <dbReference type="PROSITE" id="PS50977"/>
    </source>
</evidence>
<organism evidence="6 7">
    <name type="scientific">Mycolicibacterium moriokaense</name>
    <dbReference type="NCBI Taxonomy" id="39691"/>
    <lineage>
        <taxon>Bacteria</taxon>
        <taxon>Bacillati</taxon>
        <taxon>Actinomycetota</taxon>
        <taxon>Actinomycetes</taxon>
        <taxon>Mycobacteriales</taxon>
        <taxon>Mycobacteriaceae</taxon>
        <taxon>Mycolicibacterium</taxon>
    </lineage>
</organism>
<keyword evidence="7" id="KW-1185">Reference proteome</keyword>
<dbReference type="AlphaFoldDB" id="A0AAD1M400"/>
<dbReference type="Gene3D" id="1.10.357.10">
    <property type="entry name" value="Tetracycline Repressor, domain 2"/>
    <property type="match status" value="1"/>
</dbReference>
<evidence type="ECO:0000256" key="3">
    <source>
        <dbReference type="ARBA" id="ARBA00023163"/>
    </source>
</evidence>
<evidence type="ECO:0000313" key="7">
    <source>
        <dbReference type="Proteomes" id="UP000466681"/>
    </source>
</evidence>
<dbReference type="InterPro" id="IPR050109">
    <property type="entry name" value="HTH-type_TetR-like_transc_reg"/>
</dbReference>
<proteinExistence type="predicted"/>